<dbReference type="PROSITE" id="PS50075">
    <property type="entry name" value="CARRIER"/>
    <property type="match status" value="1"/>
</dbReference>
<dbReference type="SMART" id="SM00823">
    <property type="entry name" value="PKS_PP"/>
    <property type="match status" value="1"/>
</dbReference>
<organism evidence="8 9">
    <name type="scientific">Nostoc punctiforme (strain ATCC 29133 / PCC 73102)</name>
    <dbReference type="NCBI Taxonomy" id="63737"/>
    <lineage>
        <taxon>Bacteria</taxon>
        <taxon>Bacillati</taxon>
        <taxon>Cyanobacteriota</taxon>
        <taxon>Cyanophyceae</taxon>
        <taxon>Nostocales</taxon>
        <taxon>Nostocaceae</taxon>
        <taxon>Nostoc</taxon>
    </lineage>
</organism>
<dbReference type="KEGG" id="npu:Npun_R2079"/>
<dbReference type="PROSITE" id="PS52004">
    <property type="entry name" value="KS3_2"/>
    <property type="match status" value="1"/>
</dbReference>
<keyword evidence="1" id="KW-0596">Phosphopantetheine</keyword>
<dbReference type="eggNOG" id="COG3321">
    <property type="taxonomic scope" value="Bacteria"/>
</dbReference>
<keyword evidence="3 8" id="KW-0808">Transferase</keyword>
<dbReference type="SMART" id="SM00827">
    <property type="entry name" value="PKS_AT"/>
    <property type="match status" value="1"/>
</dbReference>
<dbReference type="InterPro" id="IPR020806">
    <property type="entry name" value="PKS_PP-bd"/>
</dbReference>
<evidence type="ECO:0000256" key="1">
    <source>
        <dbReference type="ARBA" id="ARBA00022450"/>
    </source>
</evidence>
<dbReference type="AlphaFoldDB" id="B2J538"/>
<dbReference type="InterPro" id="IPR014030">
    <property type="entry name" value="Ketoacyl_synth_N"/>
</dbReference>
<dbReference type="FunFam" id="3.40.47.10:FF:000019">
    <property type="entry name" value="Polyketide synthase type I"/>
    <property type="match status" value="1"/>
</dbReference>
<accession>B2J538</accession>
<dbReference type="InterPro" id="IPR009081">
    <property type="entry name" value="PP-bd_ACP"/>
</dbReference>
<dbReference type="RefSeq" id="WP_012408703.1">
    <property type="nucleotide sequence ID" value="NC_010628.1"/>
</dbReference>
<dbReference type="InterPro" id="IPR018201">
    <property type="entry name" value="Ketoacyl_synth_AS"/>
</dbReference>
<dbReference type="SUPFAM" id="SSF52151">
    <property type="entry name" value="FabD/lysophospholipase-like"/>
    <property type="match status" value="1"/>
</dbReference>
<dbReference type="SUPFAM" id="SSF53901">
    <property type="entry name" value="Thiolase-like"/>
    <property type="match status" value="1"/>
</dbReference>
<dbReference type="EC" id="2.3.1.94" evidence="8"/>
<feature type="coiled-coil region" evidence="4">
    <location>
        <begin position="14"/>
        <end position="41"/>
    </location>
</feature>
<evidence type="ECO:0000259" key="7">
    <source>
        <dbReference type="PROSITE" id="PS52004"/>
    </source>
</evidence>
<feature type="region of interest" description="Disordered" evidence="5">
    <location>
        <begin position="462"/>
        <end position="488"/>
    </location>
</feature>
<dbReference type="EnsemblBacteria" id="ACC80698">
    <property type="protein sequence ID" value="ACC80698"/>
    <property type="gene ID" value="Npun_R2079"/>
</dbReference>
<dbReference type="PANTHER" id="PTHR43775">
    <property type="entry name" value="FATTY ACID SYNTHASE"/>
    <property type="match status" value="1"/>
</dbReference>
<dbReference type="InterPro" id="IPR001227">
    <property type="entry name" value="Ac_transferase_dom_sf"/>
</dbReference>
<dbReference type="GO" id="GO:0004315">
    <property type="term" value="F:3-oxoacyl-[acyl-carrier-protein] synthase activity"/>
    <property type="evidence" value="ECO:0007669"/>
    <property type="project" value="InterPro"/>
</dbReference>
<name>B2J538_NOSP7</name>
<dbReference type="InterPro" id="IPR050091">
    <property type="entry name" value="PKS_NRPS_Biosynth_Enz"/>
</dbReference>
<dbReference type="Gene3D" id="3.40.366.10">
    <property type="entry name" value="Malonyl-Coenzyme A Acyl Carrier Protein, domain 2"/>
    <property type="match status" value="1"/>
</dbReference>
<dbReference type="InterPro" id="IPR014031">
    <property type="entry name" value="Ketoacyl_synth_C"/>
</dbReference>
<protein>
    <submittedName>
        <fullName evidence="8">Beta-ketoacyl synthase</fullName>
        <ecNumber evidence="8">2.3.1.94</ecNumber>
    </submittedName>
</protein>
<reference evidence="9" key="1">
    <citation type="submission" date="2008-04" db="EMBL/GenBank/DDBJ databases">
        <title>Complete sequence of chromosome of Nostoc punctiforme ATCC 29133.</title>
        <authorList>
            <consortium name="US DOE Joint Genome Institute"/>
            <person name="Copeland A."/>
            <person name="Lucas S."/>
            <person name="Lapidus A."/>
            <person name="Glavina del Rio T."/>
            <person name="Dalin E."/>
            <person name="Tice H."/>
            <person name="Pitluck S."/>
            <person name="Chain P."/>
            <person name="Malfatti S."/>
            <person name="Shin M."/>
            <person name="Vergez L."/>
            <person name="Schmutz J."/>
            <person name="Larimer F."/>
            <person name="Land M."/>
            <person name="Hauser L."/>
            <person name="Kyrpides N."/>
            <person name="Kim E."/>
            <person name="Meeks J.C."/>
            <person name="Elhai J."/>
            <person name="Campbell E.L."/>
            <person name="Thiel T."/>
            <person name="Longmire J."/>
            <person name="Potts M."/>
            <person name="Atlas R."/>
        </authorList>
    </citation>
    <scope>NUCLEOTIDE SEQUENCE [LARGE SCALE GENOMIC DNA]</scope>
    <source>
        <strain evidence="9">ATCC 29133 / PCC 73102</strain>
    </source>
</reference>
<dbReference type="InterPro" id="IPR014043">
    <property type="entry name" value="Acyl_transferase_dom"/>
</dbReference>
<dbReference type="InterPro" id="IPR016035">
    <property type="entry name" value="Acyl_Trfase/lysoPLipase"/>
</dbReference>
<evidence type="ECO:0000256" key="4">
    <source>
        <dbReference type="SAM" id="Coils"/>
    </source>
</evidence>
<dbReference type="Pfam" id="PF00698">
    <property type="entry name" value="Acyl_transf_1"/>
    <property type="match status" value="1"/>
</dbReference>
<proteinExistence type="predicted"/>
<dbReference type="Gene3D" id="1.10.1200.10">
    <property type="entry name" value="ACP-like"/>
    <property type="match status" value="1"/>
</dbReference>
<dbReference type="SMART" id="SM00825">
    <property type="entry name" value="PKS_KS"/>
    <property type="match status" value="1"/>
</dbReference>
<evidence type="ECO:0000256" key="2">
    <source>
        <dbReference type="ARBA" id="ARBA00022553"/>
    </source>
</evidence>
<reference evidence="8 9" key="2">
    <citation type="journal article" date="2013" name="Plant Physiol.">
        <title>A Nostoc punctiforme Sugar Transporter Necessary to Establish a Cyanobacterium-Plant Symbiosis.</title>
        <authorList>
            <person name="Ekman M."/>
            <person name="Picossi S."/>
            <person name="Campbell E.L."/>
            <person name="Meeks J.C."/>
            <person name="Flores E."/>
        </authorList>
    </citation>
    <scope>NUCLEOTIDE SEQUENCE [LARGE SCALE GENOMIC DNA]</scope>
    <source>
        <strain evidence="9">ATCC 29133 / PCC 73102</strain>
    </source>
</reference>
<sequence length="1080" mass="118432">MNANQNNTDNRALLAKALLKLEKLQTKINTLENEKSEAIAIIGAGCRFPGKANNLEAFWQLLKDGVDTIAEIPQDRWDVDKFYDSDPNTPGKIYSRNACFLEQVDQFDASFFGISAREAVMLDPQQRLLLEVAWETLECAGLSPDKLRDSQTGVFIGVMTQDYTQVVGSEPTSADIHTATGLGLCAGAGRLAYFLGLQGPTLTIETACSSSLVSVHLACQSLRLKECDLALAGGVNLILHPYMSVIESRARMLAPDGRCKTFDAGANGMGRGEGCGAIALKRLSDAIADGDNILALIRGSAVNQDGRSSALTVPNGVAQKKLIRQALANSNVEAADIDYIEAHGTGTSLGDPIEVEALGEVFGNNHSQDHPLVIGSVKTNIGHQEGAAGIAGLLKVLLALQNEEIPPHLHFKKPNPRIAWDKLPIKIPVDRTPWRRGKKSRIAGVSAFSLVGTNAHVVLEEAPVEEAEGQGSRGAEEQGRSESKSSHLLTLSAKTPEALKELAERYQLHFNAHPQQSFADICFTANTGRSHFPYRLGVVASSASEAGDRLAAWVAGETNVAGISHKPSATSSAKAKIAFLFGGQGSQYLGMGRELYETEATFRATLDQCEEILHQQLNVSLFELLWGKSSYLLNEYIYIQPALFALEYALYQLWRSWGIQPDAVLGDNIGEYIAACVAGVFSLEDGLKLTIAHARFMEALPVNSAIAFTESTQIPQPVAISTDKGSRSLSFSQPVETVYKPLAPQAESIAQTFNSSLVESLLADFETIARQINYQLPCISLIANRKGKVADGQIATPEYWLSQLGEPVQFETSVKTLQRLKYELFVEISPGSTLQEKAQQRSLKADVVWLSSLSLKDSERQTLLTSLAHLYTSGVKVDWSALECNHKRHKVILPTYPWQRQHYWIETTEEPEISESSQIIETPILRLLNQGNTEELTQHLQKSATFTPEQIKLLPELLSILLNQHQQNLPEIAEQQSKILENLQKATNKNEILQLLTTYVIEQIAKVAKFDANKTIDSKQTLIDLSIDSMMLMEINSRIETDIQVVVSVEKFMENPTIIQIAEELIKQLIERGSISAVNS</sequence>
<dbReference type="Gene3D" id="3.30.70.3290">
    <property type="match status" value="1"/>
</dbReference>
<dbReference type="HOGENOM" id="CLU_000022_16_6_3"/>
<dbReference type="GO" id="GO:0031177">
    <property type="term" value="F:phosphopantetheine binding"/>
    <property type="evidence" value="ECO:0007669"/>
    <property type="project" value="InterPro"/>
</dbReference>
<dbReference type="GO" id="GO:0047879">
    <property type="term" value="F:erythronolide synthase activity"/>
    <property type="evidence" value="ECO:0007669"/>
    <property type="project" value="UniProtKB-EC"/>
</dbReference>
<dbReference type="STRING" id="63737.Npun_R2079"/>
<dbReference type="Pfam" id="PF22621">
    <property type="entry name" value="CurL-like_PKS_C"/>
    <property type="match status" value="1"/>
</dbReference>
<evidence type="ECO:0000256" key="5">
    <source>
        <dbReference type="SAM" id="MobiDB-lite"/>
    </source>
</evidence>
<keyword evidence="2" id="KW-0597">Phosphoprotein</keyword>
<dbReference type="PROSITE" id="PS00606">
    <property type="entry name" value="KS3_1"/>
    <property type="match status" value="1"/>
</dbReference>
<dbReference type="Pfam" id="PF02801">
    <property type="entry name" value="Ketoacyl-synt_C"/>
    <property type="match status" value="1"/>
</dbReference>
<evidence type="ECO:0000313" key="9">
    <source>
        <dbReference type="Proteomes" id="UP000001191"/>
    </source>
</evidence>
<dbReference type="PhylomeDB" id="B2J538"/>
<dbReference type="GO" id="GO:0006633">
    <property type="term" value="P:fatty acid biosynthetic process"/>
    <property type="evidence" value="ECO:0007669"/>
    <property type="project" value="InterPro"/>
</dbReference>
<dbReference type="SUPFAM" id="SSF47336">
    <property type="entry name" value="ACP-like"/>
    <property type="match status" value="1"/>
</dbReference>
<dbReference type="InterPro" id="IPR036736">
    <property type="entry name" value="ACP-like_sf"/>
</dbReference>
<evidence type="ECO:0000259" key="6">
    <source>
        <dbReference type="PROSITE" id="PS50075"/>
    </source>
</evidence>
<evidence type="ECO:0000256" key="3">
    <source>
        <dbReference type="ARBA" id="ARBA00022679"/>
    </source>
</evidence>
<keyword evidence="9" id="KW-1185">Reference proteome</keyword>
<evidence type="ECO:0000313" key="8">
    <source>
        <dbReference type="EMBL" id="ACC80698.1"/>
    </source>
</evidence>
<dbReference type="InterPro" id="IPR020841">
    <property type="entry name" value="PKS_Beta-ketoAc_synthase_dom"/>
</dbReference>
<dbReference type="GO" id="GO:0004312">
    <property type="term" value="F:fatty acid synthase activity"/>
    <property type="evidence" value="ECO:0007669"/>
    <property type="project" value="TreeGrafter"/>
</dbReference>
<keyword evidence="8" id="KW-0012">Acyltransferase</keyword>
<dbReference type="Gene3D" id="3.40.47.10">
    <property type="match status" value="1"/>
</dbReference>
<dbReference type="Pfam" id="PF00550">
    <property type="entry name" value="PP-binding"/>
    <property type="match status" value="1"/>
</dbReference>
<gene>
    <name evidence="8" type="ordered locus">Npun_R2079</name>
</gene>
<dbReference type="Proteomes" id="UP000001191">
    <property type="component" value="Chromosome"/>
</dbReference>
<dbReference type="CDD" id="cd00833">
    <property type="entry name" value="PKS"/>
    <property type="match status" value="1"/>
</dbReference>
<keyword evidence="4" id="KW-0175">Coiled coil</keyword>
<dbReference type="Pfam" id="PF00109">
    <property type="entry name" value="ketoacyl-synt"/>
    <property type="match status" value="1"/>
</dbReference>
<feature type="compositionally biased region" description="Basic and acidic residues" evidence="5">
    <location>
        <begin position="474"/>
        <end position="485"/>
    </location>
</feature>
<dbReference type="EMBL" id="CP001037">
    <property type="protein sequence ID" value="ACC80698.1"/>
    <property type="molecule type" value="Genomic_DNA"/>
</dbReference>
<feature type="domain" description="Carrier" evidence="6">
    <location>
        <begin position="994"/>
        <end position="1069"/>
    </location>
</feature>
<feature type="domain" description="Ketosynthase family 3 (KS3)" evidence="7">
    <location>
        <begin position="36"/>
        <end position="461"/>
    </location>
</feature>
<dbReference type="InterPro" id="IPR016039">
    <property type="entry name" value="Thiolase-like"/>
</dbReference>
<dbReference type="PANTHER" id="PTHR43775:SF37">
    <property type="entry name" value="SI:DKEY-61P9.11"/>
    <property type="match status" value="1"/>
</dbReference>